<evidence type="ECO:0000256" key="1">
    <source>
        <dbReference type="SAM" id="MobiDB-lite"/>
    </source>
</evidence>
<keyword evidence="3" id="KW-1185">Reference proteome</keyword>
<dbReference type="RefSeq" id="WP_039278623.1">
    <property type="nucleotide sequence ID" value="NZ_JTDI01000001.1"/>
</dbReference>
<sequence>MTIRFAAAWGGATPAIARALCLSAPLGAANDNRPSTPLRRSNRPARPANSNCDGHDQVLAEALRHFARHGLGAAVKACEEAEQADACGDSDSREQWLSICRHFDRRMADACARNFSQDA</sequence>
<organism evidence="2 3">
    <name type="scientific">Novosphingobium malaysiense</name>
    <dbReference type="NCBI Taxonomy" id="1348853"/>
    <lineage>
        <taxon>Bacteria</taxon>
        <taxon>Pseudomonadati</taxon>
        <taxon>Pseudomonadota</taxon>
        <taxon>Alphaproteobacteria</taxon>
        <taxon>Sphingomonadales</taxon>
        <taxon>Sphingomonadaceae</taxon>
        <taxon>Novosphingobium</taxon>
    </lineage>
</organism>
<dbReference type="EMBL" id="JTDI01000001">
    <property type="protein sequence ID" value="KHK93137.1"/>
    <property type="molecule type" value="Genomic_DNA"/>
</dbReference>
<feature type="region of interest" description="Disordered" evidence="1">
    <location>
        <begin position="27"/>
        <end position="54"/>
    </location>
</feature>
<dbReference type="AlphaFoldDB" id="A0A0B1ZVI1"/>
<dbReference type="Proteomes" id="UP000031057">
    <property type="component" value="Unassembled WGS sequence"/>
</dbReference>
<comment type="caution">
    <text evidence="2">The sequence shown here is derived from an EMBL/GenBank/DDBJ whole genome shotgun (WGS) entry which is preliminary data.</text>
</comment>
<proteinExistence type="predicted"/>
<protein>
    <submittedName>
        <fullName evidence="2">Uncharacterized protein</fullName>
    </submittedName>
</protein>
<evidence type="ECO:0000313" key="3">
    <source>
        <dbReference type="Proteomes" id="UP000031057"/>
    </source>
</evidence>
<accession>A0A0B1ZVI1</accession>
<reference evidence="2 3" key="1">
    <citation type="submission" date="2014-10" db="EMBL/GenBank/DDBJ databases">
        <title>Genome sequence of Novosphingobium malaysiense MUSC 273(T).</title>
        <authorList>
            <person name="Lee L.-H."/>
        </authorList>
    </citation>
    <scope>NUCLEOTIDE SEQUENCE [LARGE SCALE GENOMIC DNA]</scope>
    <source>
        <strain evidence="2 3">MUSC 273</strain>
    </source>
</reference>
<name>A0A0B1ZVI1_9SPHN</name>
<evidence type="ECO:0000313" key="2">
    <source>
        <dbReference type="EMBL" id="KHK93137.1"/>
    </source>
</evidence>
<gene>
    <name evidence="2" type="ORF">LK12_01990</name>
</gene>
<dbReference type="OrthoDB" id="7510084at2"/>
<dbReference type="STRING" id="1348853.LK12_01990"/>